<keyword evidence="3" id="KW-1185">Reference proteome</keyword>
<sequence length="239" mass="28800">MQRSYSLEHLVEEKYGEPRSSVTIVPNNRMSYGNSYDDRSINRHASREEIDKVADHIEVLNKSWDHLARSKEHLDRSREELRVELPPRYQSREDLYQSHHRSNERLADQDNYPYMDDTMDNRRRYNAQPAYQENNHIPQYSTYSDDGGYNQDTYNRGQSGQDGYNQYDDGSYNQQDNYRDDRNYDTQNTGYQDNRAGYRDDQYNQEQYYDQNESYDDNEFDDSQGYDYDRRGYQSSQII</sequence>
<name>H2ZC45_CIOSA</name>
<feature type="compositionally biased region" description="Acidic residues" evidence="1">
    <location>
        <begin position="213"/>
        <end position="224"/>
    </location>
</feature>
<reference evidence="2" key="3">
    <citation type="submission" date="2025-09" db="UniProtKB">
        <authorList>
            <consortium name="Ensembl"/>
        </authorList>
    </citation>
    <scope>IDENTIFICATION</scope>
</reference>
<reference evidence="2" key="2">
    <citation type="submission" date="2025-08" db="UniProtKB">
        <authorList>
            <consortium name="Ensembl"/>
        </authorList>
    </citation>
    <scope>IDENTIFICATION</scope>
</reference>
<organism evidence="2 3">
    <name type="scientific">Ciona savignyi</name>
    <name type="common">Pacific transparent sea squirt</name>
    <dbReference type="NCBI Taxonomy" id="51511"/>
    <lineage>
        <taxon>Eukaryota</taxon>
        <taxon>Metazoa</taxon>
        <taxon>Chordata</taxon>
        <taxon>Tunicata</taxon>
        <taxon>Ascidiacea</taxon>
        <taxon>Phlebobranchia</taxon>
        <taxon>Cionidae</taxon>
        <taxon>Ciona</taxon>
    </lineage>
</organism>
<feature type="region of interest" description="Disordered" evidence="1">
    <location>
        <begin position="85"/>
        <end position="239"/>
    </location>
</feature>
<evidence type="ECO:0000313" key="3">
    <source>
        <dbReference type="Proteomes" id="UP000007875"/>
    </source>
</evidence>
<feature type="compositionally biased region" description="Basic and acidic residues" evidence="1">
    <location>
        <begin position="85"/>
        <end position="108"/>
    </location>
</feature>
<accession>H2ZC45</accession>
<feature type="compositionally biased region" description="Polar residues" evidence="1">
    <location>
        <begin position="129"/>
        <end position="164"/>
    </location>
</feature>
<reference evidence="3" key="1">
    <citation type="submission" date="2003-08" db="EMBL/GenBank/DDBJ databases">
        <authorList>
            <person name="Birren B."/>
            <person name="Nusbaum C."/>
            <person name="Abebe A."/>
            <person name="Abouelleil A."/>
            <person name="Adekoya E."/>
            <person name="Ait-zahra M."/>
            <person name="Allen N."/>
            <person name="Allen T."/>
            <person name="An P."/>
            <person name="Anderson M."/>
            <person name="Anderson S."/>
            <person name="Arachchi H."/>
            <person name="Armbruster J."/>
            <person name="Bachantsang P."/>
            <person name="Baldwin J."/>
            <person name="Barry A."/>
            <person name="Bayul T."/>
            <person name="Blitshsteyn B."/>
            <person name="Bloom T."/>
            <person name="Blye J."/>
            <person name="Boguslavskiy L."/>
            <person name="Borowsky M."/>
            <person name="Boukhgalter B."/>
            <person name="Brunache A."/>
            <person name="Butler J."/>
            <person name="Calixte N."/>
            <person name="Calvo S."/>
            <person name="Camarata J."/>
            <person name="Campo K."/>
            <person name="Chang J."/>
            <person name="Cheshatsang Y."/>
            <person name="Citroen M."/>
            <person name="Collymore A."/>
            <person name="Considine T."/>
            <person name="Cook A."/>
            <person name="Cooke P."/>
            <person name="Corum B."/>
            <person name="Cuomo C."/>
            <person name="David R."/>
            <person name="Dawoe T."/>
            <person name="Degray S."/>
            <person name="Dodge S."/>
            <person name="Dooley K."/>
            <person name="Dorje P."/>
            <person name="Dorjee K."/>
            <person name="Dorris L."/>
            <person name="Duffey N."/>
            <person name="Dupes A."/>
            <person name="Elkins T."/>
            <person name="Engels R."/>
            <person name="Erickson J."/>
            <person name="Farina A."/>
            <person name="Faro S."/>
            <person name="Ferreira P."/>
            <person name="Fischer H."/>
            <person name="Fitzgerald M."/>
            <person name="Foley K."/>
            <person name="Gage D."/>
            <person name="Galagan J."/>
            <person name="Gearin G."/>
            <person name="Gnerre S."/>
            <person name="Gnirke A."/>
            <person name="Goyette A."/>
            <person name="Graham J."/>
            <person name="Grandbois E."/>
            <person name="Gyaltsen K."/>
            <person name="Hafez N."/>
            <person name="Hagopian D."/>
            <person name="Hagos B."/>
            <person name="Hall J."/>
            <person name="Hatcher B."/>
            <person name="Heller A."/>
            <person name="Higgins H."/>
            <person name="Honan T."/>
            <person name="Horn A."/>
            <person name="Houde N."/>
            <person name="Hughes L."/>
            <person name="Hulme W."/>
            <person name="Husby E."/>
            <person name="Iliev I."/>
            <person name="Jaffe D."/>
            <person name="Jones C."/>
            <person name="Kamal M."/>
            <person name="Kamat A."/>
            <person name="Kamvysselis M."/>
            <person name="Karlsson E."/>
            <person name="Kells C."/>
            <person name="Kieu A."/>
            <person name="Kisner P."/>
            <person name="Kodira C."/>
            <person name="Kulbokas E."/>
            <person name="Labutti K."/>
            <person name="Lama D."/>
            <person name="Landers T."/>
            <person name="Leger J."/>
            <person name="Levine S."/>
            <person name="Lewis D."/>
            <person name="Lewis T."/>
            <person name="Lindblad-toh K."/>
            <person name="Liu X."/>
            <person name="Lokyitsang T."/>
            <person name="Lokyitsang Y."/>
            <person name="Lucien O."/>
            <person name="Lui A."/>
            <person name="Ma L.J."/>
            <person name="Mabbitt R."/>
            <person name="Macdonald J."/>
            <person name="Maclean C."/>
            <person name="Major J."/>
            <person name="Manning J."/>
            <person name="Marabella R."/>
            <person name="Maru K."/>
            <person name="Matthews C."/>
            <person name="Mauceli E."/>
            <person name="Mccarthy M."/>
            <person name="Mcdonough S."/>
            <person name="Mcghee T."/>
            <person name="Meldrim J."/>
            <person name="Meneus L."/>
            <person name="Mesirov J."/>
            <person name="Mihalev A."/>
            <person name="Mihova T."/>
            <person name="Mikkelsen T."/>
            <person name="Mlenga V."/>
            <person name="Moru K."/>
            <person name="Mozes J."/>
            <person name="Mulrain L."/>
            <person name="Munson G."/>
            <person name="Naylor J."/>
            <person name="Newes C."/>
            <person name="Nguyen C."/>
            <person name="Nguyen N."/>
            <person name="Nguyen T."/>
            <person name="Nicol R."/>
            <person name="Nielsen C."/>
            <person name="Nizzari M."/>
            <person name="Norbu C."/>
            <person name="Norbu N."/>
            <person name="O'donnell P."/>
            <person name="Okoawo O."/>
            <person name="O'leary S."/>
            <person name="Omotosho B."/>
            <person name="O'neill K."/>
            <person name="Osman S."/>
            <person name="Parker S."/>
            <person name="Perrin D."/>
            <person name="Phunkhang P."/>
            <person name="Piqani B."/>
            <person name="Purcell S."/>
            <person name="Rachupka T."/>
            <person name="Ramasamy U."/>
            <person name="Rameau R."/>
            <person name="Ray V."/>
            <person name="Raymond C."/>
            <person name="Retta R."/>
            <person name="Richardson S."/>
            <person name="Rise C."/>
            <person name="Rodriguez J."/>
            <person name="Rogers J."/>
            <person name="Rogov P."/>
            <person name="Rutman M."/>
            <person name="Schupbach R."/>
            <person name="Seaman C."/>
            <person name="Settipalli S."/>
            <person name="Sharpe T."/>
            <person name="Sheridan J."/>
            <person name="Sherpa N."/>
            <person name="Shi J."/>
            <person name="Smirnov S."/>
            <person name="Smith C."/>
            <person name="Sougnez C."/>
            <person name="Spencer B."/>
            <person name="Stalker J."/>
            <person name="Stange-thomann N."/>
            <person name="Stavropoulos S."/>
            <person name="Stetson K."/>
            <person name="Stone C."/>
            <person name="Stone S."/>
            <person name="Stubbs M."/>
            <person name="Talamas J."/>
            <person name="Tchuinga P."/>
            <person name="Tenzing P."/>
            <person name="Tesfaye S."/>
            <person name="Theodore J."/>
            <person name="Thoulutsang Y."/>
            <person name="Topham K."/>
            <person name="Towey S."/>
            <person name="Tsamla T."/>
            <person name="Tsomo N."/>
            <person name="Vallee D."/>
            <person name="Vassiliev H."/>
            <person name="Venkataraman V."/>
            <person name="Vinson J."/>
            <person name="Vo A."/>
            <person name="Wade C."/>
            <person name="Wang S."/>
            <person name="Wangchuk T."/>
            <person name="Wangdi T."/>
            <person name="Whittaker C."/>
            <person name="Wilkinson J."/>
            <person name="Wu Y."/>
            <person name="Wyman D."/>
            <person name="Yadav S."/>
            <person name="Yang S."/>
            <person name="Yang X."/>
            <person name="Yeager S."/>
            <person name="Yee E."/>
            <person name="Young G."/>
            <person name="Zainoun J."/>
            <person name="Zembeck L."/>
            <person name="Zimmer A."/>
            <person name="Zody M."/>
            <person name="Lander E."/>
        </authorList>
    </citation>
    <scope>NUCLEOTIDE SEQUENCE [LARGE SCALE GENOMIC DNA]</scope>
</reference>
<evidence type="ECO:0000256" key="1">
    <source>
        <dbReference type="SAM" id="MobiDB-lite"/>
    </source>
</evidence>
<dbReference type="Ensembl" id="ENSCSAVT00000015335.1">
    <property type="protein sequence ID" value="ENSCSAVP00000015161.1"/>
    <property type="gene ID" value="ENSCSAVG00000008888.1"/>
</dbReference>
<dbReference type="HOGENOM" id="CLU_1160773_0_0_1"/>
<dbReference type="AlphaFoldDB" id="H2ZC45"/>
<dbReference type="Proteomes" id="UP000007875">
    <property type="component" value="Unassembled WGS sequence"/>
</dbReference>
<proteinExistence type="predicted"/>
<evidence type="ECO:0000313" key="2">
    <source>
        <dbReference type="Ensembl" id="ENSCSAVP00000015161.1"/>
    </source>
</evidence>
<protein>
    <submittedName>
        <fullName evidence="2">Uncharacterized protein</fullName>
    </submittedName>
</protein>
<dbReference type="InParanoid" id="H2ZC45"/>